<organism evidence="1 2">
    <name type="scientific">Enhygromyxa salina</name>
    <dbReference type="NCBI Taxonomy" id="215803"/>
    <lineage>
        <taxon>Bacteria</taxon>
        <taxon>Pseudomonadati</taxon>
        <taxon>Myxococcota</taxon>
        <taxon>Polyangia</taxon>
        <taxon>Nannocystales</taxon>
        <taxon>Nannocystaceae</taxon>
        <taxon>Enhygromyxa</taxon>
    </lineage>
</organism>
<dbReference type="RefSeq" id="WP_052557345.1">
    <property type="nucleotide sequence ID" value="NZ_JMCC02000123.1"/>
</dbReference>
<dbReference type="AlphaFoldDB" id="A0A0C1Z4M8"/>
<name>A0A0C1Z4M8_9BACT</name>
<evidence type="ECO:0000313" key="1">
    <source>
        <dbReference type="EMBL" id="KIG12619.1"/>
    </source>
</evidence>
<dbReference type="PROSITE" id="PS51257">
    <property type="entry name" value="PROKAR_LIPOPROTEIN"/>
    <property type="match status" value="1"/>
</dbReference>
<comment type="caution">
    <text evidence="1">The sequence shown here is derived from an EMBL/GenBank/DDBJ whole genome shotgun (WGS) entry which is preliminary data.</text>
</comment>
<evidence type="ECO:0008006" key="3">
    <source>
        <dbReference type="Google" id="ProtNLM"/>
    </source>
</evidence>
<protein>
    <recommendedName>
        <fullName evidence="3">Lipoprotein</fullName>
    </recommendedName>
</protein>
<sequence>MAQRTLGAIALIFSLAACTPNPDRLPTPARNFYYVIDDDAQQLEYVKLKESERQGFLEGAGLWQKWLELSSEERNAVETSEIKVGFKEFAAHMAWGLPASTRDIEARGRVVQYQTFIRCTSGPKIGDYVRINTDCDGTSSEVELAVENATVTEIKYLD</sequence>
<dbReference type="EMBL" id="JMCC02000123">
    <property type="protein sequence ID" value="KIG12619.1"/>
    <property type="molecule type" value="Genomic_DNA"/>
</dbReference>
<gene>
    <name evidence="1" type="ORF">DB30_01184</name>
</gene>
<reference evidence="1 2" key="1">
    <citation type="submission" date="2014-12" db="EMBL/GenBank/DDBJ databases">
        <title>Genome assembly of Enhygromyxa salina DSM 15201.</title>
        <authorList>
            <person name="Sharma G."/>
            <person name="Subramanian S."/>
        </authorList>
    </citation>
    <scope>NUCLEOTIDE SEQUENCE [LARGE SCALE GENOMIC DNA]</scope>
    <source>
        <strain evidence="1 2">DSM 15201</strain>
    </source>
</reference>
<accession>A0A0C1Z4M8</accession>
<dbReference type="Proteomes" id="UP000031599">
    <property type="component" value="Unassembled WGS sequence"/>
</dbReference>
<evidence type="ECO:0000313" key="2">
    <source>
        <dbReference type="Proteomes" id="UP000031599"/>
    </source>
</evidence>
<proteinExistence type="predicted"/>